<evidence type="ECO:0000313" key="2">
    <source>
        <dbReference type="EMBL" id="KNB52343.1"/>
    </source>
</evidence>
<evidence type="ECO:0000256" key="1">
    <source>
        <dbReference type="SAM" id="MobiDB-lite"/>
    </source>
</evidence>
<feature type="region of interest" description="Disordered" evidence="1">
    <location>
        <begin position="1"/>
        <end position="34"/>
    </location>
</feature>
<protein>
    <submittedName>
        <fullName evidence="2">Uncharacterized protein</fullName>
    </submittedName>
</protein>
<feature type="region of interest" description="Disordered" evidence="1">
    <location>
        <begin position="50"/>
        <end position="96"/>
    </location>
</feature>
<organism evidence="2 3">
    <name type="scientific">Streptomyces caatingaensis</name>
    <dbReference type="NCBI Taxonomy" id="1678637"/>
    <lineage>
        <taxon>Bacteria</taxon>
        <taxon>Bacillati</taxon>
        <taxon>Actinomycetota</taxon>
        <taxon>Actinomycetes</taxon>
        <taxon>Kitasatosporales</taxon>
        <taxon>Streptomycetaceae</taxon>
        <taxon>Streptomyces</taxon>
    </lineage>
</organism>
<name>A0A0K9XGH3_9ACTN</name>
<dbReference type="Proteomes" id="UP000037288">
    <property type="component" value="Unassembled WGS sequence"/>
</dbReference>
<accession>A0A0K9XGH3</accession>
<dbReference type="EMBL" id="LFXA01000007">
    <property type="protein sequence ID" value="KNB52343.1"/>
    <property type="molecule type" value="Genomic_DNA"/>
</dbReference>
<reference evidence="3" key="1">
    <citation type="submission" date="2015-07" db="EMBL/GenBank/DDBJ databases">
        <title>Draft genome sequence of Streptomyces sp. CMAA 1322, a bacterium isolated from Caatinga biome, from dry forest semiarid of Brazil.</title>
        <authorList>
            <person name="Santos S.N."/>
            <person name="Gacesa R."/>
            <person name="Taketani R.G."/>
            <person name="Long P.F."/>
            <person name="Melo I.S."/>
        </authorList>
    </citation>
    <scope>NUCLEOTIDE SEQUENCE [LARGE SCALE GENOMIC DNA]</scope>
    <source>
        <strain evidence="3">CMAA 1322</strain>
    </source>
</reference>
<dbReference type="PATRIC" id="fig|1678637.3.peg.2688"/>
<dbReference type="AlphaFoldDB" id="A0A0K9XGH3"/>
<proteinExistence type="predicted"/>
<feature type="compositionally biased region" description="Basic and acidic residues" evidence="1">
    <location>
        <begin position="1"/>
        <end position="10"/>
    </location>
</feature>
<keyword evidence="3" id="KW-1185">Reference proteome</keyword>
<gene>
    <name evidence="2" type="ORF">AC230_12465</name>
</gene>
<comment type="caution">
    <text evidence="2">The sequence shown here is derived from an EMBL/GenBank/DDBJ whole genome shotgun (WGS) entry which is preliminary data.</text>
</comment>
<evidence type="ECO:0000313" key="3">
    <source>
        <dbReference type="Proteomes" id="UP000037288"/>
    </source>
</evidence>
<feature type="compositionally biased region" description="Basic and acidic residues" evidence="1">
    <location>
        <begin position="17"/>
        <end position="28"/>
    </location>
</feature>
<sequence length="153" mass="15972">MRSGLRDRCGDFGTGPRVEDGGAEKDFSVRPATASRAKRIGWCPVTAACTMPSTSRSRSAPAVIRRKSREEVDGGEGDAAGVGLTPSGHGPRRPAAAARRVRAVGAGAGASGWFVLALSRWLRAGRVPTRRPAEEDVVLHRTATSTSAPPPVC</sequence>